<dbReference type="Pfam" id="PF24987">
    <property type="entry name" value="HEAT_EF3_N"/>
    <property type="match status" value="1"/>
</dbReference>
<dbReference type="Pfam" id="PF24993">
    <property type="entry name" value="GNC1_N"/>
    <property type="match status" value="1"/>
</dbReference>
<dbReference type="Pfam" id="PF13513">
    <property type="entry name" value="HEAT_EZ"/>
    <property type="match status" value="1"/>
</dbReference>
<dbReference type="OMA" id="SSHECLI"/>
<feature type="domain" description="TOG" evidence="4">
    <location>
        <begin position="2464"/>
        <end position="2701"/>
    </location>
</feature>
<dbReference type="GO" id="GO:0019887">
    <property type="term" value="F:protein kinase regulator activity"/>
    <property type="evidence" value="ECO:0007669"/>
    <property type="project" value="TreeGrafter"/>
</dbReference>
<dbReference type="STRING" id="4572.M7ZCJ0"/>
<reference evidence="5" key="1">
    <citation type="journal article" date="2013" name="Nature">
        <title>Draft genome of the wheat A-genome progenitor Triticum urartu.</title>
        <authorList>
            <person name="Ling H.Q."/>
            <person name="Zhao S."/>
            <person name="Liu D."/>
            <person name="Wang J."/>
            <person name="Sun H."/>
            <person name="Zhang C."/>
            <person name="Fan H."/>
            <person name="Li D."/>
            <person name="Dong L."/>
            <person name="Tao Y."/>
            <person name="Gao C."/>
            <person name="Wu H."/>
            <person name="Li Y."/>
            <person name="Cui Y."/>
            <person name="Guo X."/>
            <person name="Zheng S."/>
            <person name="Wang B."/>
            <person name="Yu K."/>
            <person name="Liang Q."/>
            <person name="Yang W."/>
            <person name="Lou X."/>
            <person name="Chen J."/>
            <person name="Feng M."/>
            <person name="Jian J."/>
            <person name="Zhang X."/>
            <person name="Luo G."/>
            <person name="Jiang Y."/>
            <person name="Liu J."/>
            <person name="Wang Z."/>
            <person name="Sha Y."/>
            <person name="Zhang B."/>
            <person name="Wu H."/>
            <person name="Tang D."/>
            <person name="Shen Q."/>
            <person name="Xue P."/>
            <person name="Zou S."/>
            <person name="Wang X."/>
            <person name="Liu X."/>
            <person name="Wang F."/>
            <person name="Yang Y."/>
            <person name="An X."/>
            <person name="Dong Z."/>
            <person name="Zhang K."/>
            <person name="Zhang X."/>
            <person name="Luo M.C."/>
            <person name="Dvorak J."/>
            <person name="Tong Y."/>
            <person name="Wang J."/>
            <person name="Yang H."/>
            <person name="Li Z."/>
            <person name="Wang D."/>
            <person name="Zhang A."/>
            <person name="Wang J."/>
        </authorList>
    </citation>
    <scope>NUCLEOTIDE SEQUENCE</scope>
</reference>
<feature type="domain" description="TOG" evidence="4">
    <location>
        <begin position="1948"/>
        <end position="2201"/>
    </location>
</feature>
<evidence type="ECO:0000259" key="4">
    <source>
        <dbReference type="SMART" id="SM01349"/>
    </source>
</evidence>
<dbReference type="InterPro" id="IPR016024">
    <property type="entry name" value="ARM-type_fold"/>
</dbReference>
<dbReference type="Pfam" id="PF12776">
    <property type="entry name" value="Myb_DNA-bind_3"/>
    <property type="match status" value="1"/>
</dbReference>
<evidence type="ECO:0000313" key="5">
    <source>
        <dbReference type="EMBL" id="EMS50100.1"/>
    </source>
</evidence>
<evidence type="ECO:0000256" key="3">
    <source>
        <dbReference type="SAM" id="MobiDB-lite"/>
    </source>
</evidence>
<feature type="region of interest" description="Disordered" evidence="3">
    <location>
        <begin position="1095"/>
        <end position="1138"/>
    </location>
</feature>
<comment type="similarity">
    <text evidence="1">Belongs to the GCN1 family.</text>
</comment>
<evidence type="ECO:0000256" key="2">
    <source>
        <dbReference type="ARBA" id="ARBA00022737"/>
    </source>
</evidence>
<dbReference type="InterPro" id="IPR037056">
    <property type="entry name" value="RNase_H1_N_sf"/>
</dbReference>
<dbReference type="Gene3D" id="3.40.970.10">
    <property type="entry name" value="Ribonuclease H1, N-terminal domain"/>
    <property type="match status" value="1"/>
</dbReference>
<dbReference type="GO" id="GO:0005829">
    <property type="term" value="C:cytosol"/>
    <property type="evidence" value="ECO:0007669"/>
    <property type="project" value="TreeGrafter"/>
</dbReference>
<dbReference type="InterPro" id="IPR034085">
    <property type="entry name" value="TOG"/>
</dbReference>
<dbReference type="Pfam" id="PF25786">
    <property type="entry name" value="HEAT_GCN1_C"/>
    <property type="match status" value="1"/>
</dbReference>
<evidence type="ECO:0000256" key="1">
    <source>
        <dbReference type="ARBA" id="ARBA00007366"/>
    </source>
</evidence>
<dbReference type="InterPro" id="IPR011989">
    <property type="entry name" value="ARM-like"/>
</dbReference>
<protein>
    <submittedName>
        <fullName evidence="5">Translational activator GCN1</fullName>
    </submittedName>
</protein>
<dbReference type="eggNOG" id="KOG1242">
    <property type="taxonomic scope" value="Eukaryota"/>
</dbReference>
<accession>M7ZCJ0</accession>
<dbReference type="Pfam" id="PF01693">
    <property type="entry name" value="Cauli_VI"/>
    <property type="match status" value="1"/>
</dbReference>
<dbReference type="GO" id="GO:0034198">
    <property type="term" value="P:cellular response to amino acid starvation"/>
    <property type="evidence" value="ECO:0007669"/>
    <property type="project" value="TreeGrafter"/>
</dbReference>
<dbReference type="PANTHER" id="PTHR23346:SF7">
    <property type="entry name" value="STALLED RIBOSOME SENSOR GCN1"/>
    <property type="match status" value="1"/>
</dbReference>
<dbReference type="InterPro" id="IPR024752">
    <property type="entry name" value="Myb/SANT-like_dom"/>
</dbReference>
<dbReference type="InterPro" id="IPR011320">
    <property type="entry name" value="RNase_H1_N"/>
</dbReference>
<keyword evidence="2" id="KW-0677">Repeat</keyword>
<dbReference type="InterPro" id="IPR009027">
    <property type="entry name" value="Ribosomal_bL9/RNase_H1_N"/>
</dbReference>
<dbReference type="Pfam" id="PF23271">
    <property type="entry name" value="HEAT_GCN1"/>
    <property type="match status" value="1"/>
</dbReference>
<dbReference type="Gene3D" id="1.25.10.10">
    <property type="entry name" value="Leucine-rich Repeat Variant"/>
    <property type="match status" value="7"/>
</dbReference>
<dbReference type="SMART" id="SM01349">
    <property type="entry name" value="TOG"/>
    <property type="match status" value="3"/>
</dbReference>
<dbReference type="SUPFAM" id="SSF48371">
    <property type="entry name" value="ARM repeat"/>
    <property type="match status" value="3"/>
</dbReference>
<name>M7ZCJ0_TRIUA</name>
<dbReference type="Pfam" id="PF24984">
    <property type="entry name" value="HEAT_EF3_GNC1"/>
    <property type="match status" value="1"/>
</dbReference>
<dbReference type="PANTHER" id="PTHR23346">
    <property type="entry name" value="TRANSLATIONAL ACTIVATOR GCN1-RELATED"/>
    <property type="match status" value="1"/>
</dbReference>
<dbReference type="InterPro" id="IPR021133">
    <property type="entry name" value="HEAT_type_2"/>
</dbReference>
<gene>
    <name evidence="5" type="ORF">TRIUR3_09039</name>
</gene>
<dbReference type="InterPro" id="IPR057546">
    <property type="entry name" value="HEAT_GCN1"/>
</dbReference>
<organism evidence="5">
    <name type="scientific">Triticum urartu</name>
    <name type="common">Red wild einkorn</name>
    <name type="synonym">Crithodium urartu</name>
    <dbReference type="NCBI Taxonomy" id="4572"/>
    <lineage>
        <taxon>Eukaryota</taxon>
        <taxon>Viridiplantae</taxon>
        <taxon>Streptophyta</taxon>
        <taxon>Embryophyta</taxon>
        <taxon>Tracheophyta</taxon>
        <taxon>Spermatophyta</taxon>
        <taxon>Magnoliopsida</taxon>
        <taxon>Liliopsida</taxon>
        <taxon>Poales</taxon>
        <taxon>Poaceae</taxon>
        <taxon>BOP clade</taxon>
        <taxon>Pooideae</taxon>
        <taxon>Triticodae</taxon>
        <taxon>Triticeae</taxon>
        <taxon>Triticinae</taxon>
        <taxon>Triticum</taxon>
    </lineage>
</organism>
<feature type="region of interest" description="Disordered" evidence="3">
    <location>
        <begin position="1644"/>
        <end position="1683"/>
    </location>
</feature>
<dbReference type="PROSITE" id="PS50077">
    <property type="entry name" value="HEAT_REPEAT"/>
    <property type="match status" value="5"/>
</dbReference>
<feature type="domain" description="TOG" evidence="4">
    <location>
        <begin position="1583"/>
        <end position="1857"/>
    </location>
</feature>
<dbReference type="GO" id="GO:0006417">
    <property type="term" value="P:regulation of translation"/>
    <property type="evidence" value="ECO:0007669"/>
    <property type="project" value="TreeGrafter"/>
</dbReference>
<dbReference type="SUPFAM" id="SSF55658">
    <property type="entry name" value="L9 N-domain-like"/>
    <property type="match status" value="1"/>
</dbReference>
<proteinExistence type="inferred from homology"/>
<sequence>MASMYVPAHRLSGMLSMIVMKHVLAMIVMNHVHDMTMQTQDLSQALVVSDSQFAPSFVEDSQPMSEMAPDSEVFESDSLYVPVVLVEPTTAAAAAALKLAVAKAKKDSKSNNMKWQPFMSKFVLNKMCELISSGVRTGRGFKKVHLNTVAKQVFEFCGQEVSATQVYNHLRKWRSRRIQVSKLRDLSGASWDENTCSIVLEAEHYAGHVADHPRDAEFLNTPIQNYNQMQHIFSFGLATGKHAMGSGEPLGSPMPDFPGTPDIEILDGPDKPATKPFDKPFDPIDRKRKRGGRMEEEINVFCSMTEAVKETHLLLNPTECKPLDVHPDLYGAVMTQGGFSDEALMAALSPLLDNKAQGVGFVAMADAHRGKWYALFIGEVPGVYSSWKEANAQVASYNNNNYRGFKTKQAAEQAYSAWVRKHGGNSVDSAKVGAVKVEAAKVDRQFGLKLKNFIIFAEFVTIAVLWRWVQESPSDTALLVDLIFQTLPLYDDRASRKAVDDMVIRALSESTFMKTFAATLVQSMEKNLKVTSPLACFKLLRWSCYLLKWTQFATLSKGGFSRLANAQAVLSQVLMNGSFRQRRTCKQLFIRLFSESVGMYKMYIEEVKDLRIATKDSPAFINLILDFTVTSSSLFSEYKQVFLDLYVKTILSSKDRPSEAASEAFKPLFVDIGHDDFKNVILPSCIKMLKRNPEIVLKSIGHLLLTVRLDLSNYAMEFMPVILPQARHSDEERRNNALNIVGTLSDKSSDPDTLPSMFNAIKAILGGIEEVKLATLSTLGSWASVSSEAVQPDVVSFITAGLKEKDTLRKGHLKLIRVICRKSDSLTKVTYLLDHLIQLSKTGFSKATQRLDGIYALYAVSRLAAIDAKADGSIVKEKLWTLIAQSEPSLISVQLVLIYLVCHPSWAVRKIAYDATKNILSSSGALAEDLLFLFTSWLSLVGERVLILKQSDMDSSGDLQLPFIPSTEVLVKCLFLIAPYAIDHSQRSYARLILCSHHPCISSSGSPAGVWKRLQKRLKQQNISFTDLIFPNIKVICKHFIELPDRTLHDGFSENDIKIFFTSEGQLSTEQGVYVAEAVASKNTKLAKGRFRAYDGQDAEPAKSDKRESSSIGKRETGKFTKKTAPVDKSKTAKEEARELQLKEEASIREKVGHVQENLALMLDALGELAIANPVFTHGQLPHLVNYIEPLLSSPIVSDAAFCAMLRLARCTAPPLCNWATEIAAAIHVMSVEDFEAVLDLMPVIIMEEDSKKRPPSGLFEKIVTGLTAACRMGPLPADSFTFVFPVLYHVLSTIPAYHPSVGPMLNELCLGLKRDDLAQALIGVYAKEVHVRLACLTAIKCVPSHSVQRDLQVSTSLWIAVHDPEKAVAELAEELWDRFGFDVCADYSGIFDALSHKNHNVRAAAAEALTAALDENPDKIQDTLSTLFSLYIQDLGPGVEFGDTNWLGRQGIALALHSVADVLGSKDLPVVMTFLISRALADPNLDVRGRMINAGILIIDKHGKENVPLLFPIFESYLNKRASNEETYDLVREGVVIFTGALAKHLSKDDPKVHSVVEKLLDVLNTPSEAVQRAVSDCLSPLMVSKQEEAQSLVSRLLDRMMKCEKYGERRGAAFGLAGVVKGFRITSLKKYGIAATLQQALEDRRETPAPKTDGTHTRPDKTSKETPHKQKHMIGMPRGRGTKSLLASAKSREGALLGFECLCEKLGRLFEPYVIKMLPLLLVSFSDQVLAVREAAECAARAMMSQLTGHGVKLVLPSLLKGLEDKAWRTKQSSVQLLGAMAYCAPQQLSQCLPKIVPKLTEVLTDTHPKVQAAGQTALQQVGSVIKNPEINALVPILLSALTDPNDHTKHSLDILLQTTFINSIDAPSLALLVPIVHRGLRERGVDTKKKAAQIVGNMSSLVTEPMDMIPYIGLLLPEVKKVLVDPIPEVRGVAARALGSLIVGMGEQIFPDLVPWLLETLKSDNSNVERSGAAQGLSEVLAALGKDYFDQILPDIIRNCSHQKASVRDGHLTLFRYLPRSMGAIFQNHLQAVLPAILDGLADENESVRDAALSAGHIFVEYYATTSLPLLLPAIEDGIFSDNWRIRQSSVELLGDLLFKVAGTSGKAILEGGSDDEGASTEAQGRAIVEVLGRVKRNEVLAAVYMVRSDVSLTVRQAAVHVWKTIVANTPRTLKEIMPVLMDTLISSLASSSSERRQVAGRALGELVRKLGERVLPSIIPILSQGLKDPNASRRQGVCIGLSEVMGSAGKHQLLSFMGELIPTIRTALCDSEVSLTACVCNSTQEVRESAGLAFSTLYKSAGLQAIDEIVPTLLRAMEDDETSATALDGLKQILSSFNAHALGALAEVAGPGLSSHIGTILPTLILAMDDEDVDVQSTAKKAAETIVLVIDDEGVETLIPELLRGVNDNQASMRRGAAYLIGFLFKNSKLYLADEAPDMMSTLITLLSDTDNATVLGVPVLLPGLCLPKALQPFLPIFQQGLISGSAETKEQAAEGLGELIDVTSEKTLREVVVPITGPLIRILGDRFPWQVKSAILSTLTIIIAKGGLALKPFLPQLQTTFVKCLQDSNRSVRTRAASALGKLSALSTRIDPLVSDLLSMLQSGDDAVKESVLSALKGVVRHAGKSVSSAIRSRGCTLLKDLLQADADDVRSSAAKAIGTLSQYMDETETTDLVQTLLSMGTLPDWCTRHGALLTFSSISRHCPTKLCHSTSFPSIVDLLKDSLKDDKINHSALATHISILGPAIGDTLKDSSSPVRIAAERCAVHVFQLTKGADYVTTAQKHLTNMTGLEVRRLAKLPVESDDSESSDDDRRA</sequence>
<feature type="compositionally biased region" description="Basic and acidic residues" evidence="3">
    <location>
        <begin position="1644"/>
        <end position="1670"/>
    </location>
</feature>
<dbReference type="InterPro" id="IPR056810">
    <property type="entry name" value="GNC1-like_N"/>
</dbReference>
<dbReference type="EMBL" id="KD235279">
    <property type="protein sequence ID" value="EMS50100.1"/>
    <property type="molecule type" value="Genomic_DNA"/>
</dbReference>